<name>A0ABQ1VWM2_9BACL</name>
<dbReference type="SUPFAM" id="SSF52540">
    <property type="entry name" value="P-loop containing nucleoside triphosphate hydrolases"/>
    <property type="match status" value="1"/>
</dbReference>
<comment type="caution">
    <text evidence="1">The sequence shown here is derived from an EMBL/GenBank/DDBJ whole genome shotgun (WGS) entry which is preliminary data.</text>
</comment>
<sequence>MDQNDRLSLDQVLHKISPKEYMGSEFQESKLIYSVIGFIPACDMVDNALVISNLGYLLAQKGLNTCVLDLKVFNPNLYHYLDAKPNKKGGGLIRVLKSDKVDFREEIQATKYEKLYLLSPSPHDLIEEYLDFEFDHLEHVINTLKSMFDIVLVDIPNNPPLEFCLGAMKFSHIGFFISTERIEATSNMVRLLDFASSVGISTAKFTSVILMNIQDINYDHKAINEFGLKIVAALPYVKAAYAYSLEGKLYVRDNPLINRYFLKQMRRLTDILCNQ</sequence>
<gene>
    <name evidence="1" type="ORF">GCM10010913_25740</name>
</gene>
<evidence type="ECO:0000313" key="1">
    <source>
        <dbReference type="EMBL" id="GGG02859.1"/>
    </source>
</evidence>
<organism evidence="1 2">
    <name type="scientific">Paenibacillus aceti</name>
    <dbReference type="NCBI Taxonomy" id="1820010"/>
    <lineage>
        <taxon>Bacteria</taxon>
        <taxon>Bacillati</taxon>
        <taxon>Bacillota</taxon>
        <taxon>Bacilli</taxon>
        <taxon>Bacillales</taxon>
        <taxon>Paenibacillaceae</taxon>
        <taxon>Paenibacillus</taxon>
    </lineage>
</organism>
<dbReference type="Gene3D" id="3.40.50.300">
    <property type="entry name" value="P-loop containing nucleotide triphosphate hydrolases"/>
    <property type="match status" value="1"/>
</dbReference>
<accession>A0ABQ1VWM2</accession>
<evidence type="ECO:0000313" key="2">
    <source>
        <dbReference type="Proteomes" id="UP000608420"/>
    </source>
</evidence>
<dbReference type="Proteomes" id="UP000608420">
    <property type="component" value="Unassembled WGS sequence"/>
</dbReference>
<dbReference type="InterPro" id="IPR027417">
    <property type="entry name" value="P-loop_NTPase"/>
</dbReference>
<evidence type="ECO:0008006" key="3">
    <source>
        <dbReference type="Google" id="ProtNLM"/>
    </source>
</evidence>
<dbReference type="EMBL" id="BMIW01000017">
    <property type="protein sequence ID" value="GGG02859.1"/>
    <property type="molecule type" value="Genomic_DNA"/>
</dbReference>
<reference evidence="2" key="1">
    <citation type="journal article" date="2019" name="Int. J. Syst. Evol. Microbiol.">
        <title>The Global Catalogue of Microorganisms (GCM) 10K type strain sequencing project: providing services to taxonomists for standard genome sequencing and annotation.</title>
        <authorList>
            <consortium name="The Broad Institute Genomics Platform"/>
            <consortium name="The Broad Institute Genome Sequencing Center for Infectious Disease"/>
            <person name="Wu L."/>
            <person name="Ma J."/>
        </authorList>
    </citation>
    <scope>NUCLEOTIDE SEQUENCE [LARGE SCALE GENOMIC DNA]</scope>
    <source>
        <strain evidence="2">CGMCC 1.15420</strain>
    </source>
</reference>
<protein>
    <recommendedName>
        <fullName evidence="3">ATPase</fullName>
    </recommendedName>
</protein>
<proteinExistence type="predicted"/>
<keyword evidence="2" id="KW-1185">Reference proteome</keyword>
<dbReference type="RefSeq" id="WP_120462959.1">
    <property type="nucleotide sequence ID" value="NZ_BMIW01000017.1"/>
</dbReference>